<sequence length="149" mass="16768">MPHPLAIRSADFEEPPQGLTEEMMARLVREFYTRARADPDLGPIFEEKLAGHWEEHFSKLTDFWSQIGLRTGRYNGRPLPAHAALGLEPHHFKAWLDLFAATARDVLAPEAARFFVARANRIAESFQIGLNIGDKAIAFRAAQAARDSE</sequence>
<gene>
    <name evidence="1" type="ORF">K2U94_04235</name>
</gene>
<dbReference type="Gene3D" id="1.10.490.10">
    <property type="entry name" value="Globins"/>
    <property type="match status" value="1"/>
</dbReference>
<accession>A0ABS9Z471</accession>
<evidence type="ECO:0000313" key="2">
    <source>
        <dbReference type="Proteomes" id="UP001139104"/>
    </source>
</evidence>
<dbReference type="RefSeq" id="WP_243066011.1">
    <property type="nucleotide sequence ID" value="NZ_JAIVFK010000029.1"/>
</dbReference>
<dbReference type="CDD" id="cd08916">
    <property type="entry name" value="TrHb3_P"/>
    <property type="match status" value="1"/>
</dbReference>
<dbReference type="SUPFAM" id="SSF46458">
    <property type="entry name" value="Globin-like"/>
    <property type="match status" value="1"/>
</dbReference>
<dbReference type="InterPro" id="IPR009050">
    <property type="entry name" value="Globin-like_sf"/>
</dbReference>
<dbReference type="EMBL" id="JAIVFP010000001">
    <property type="protein sequence ID" value="MCI4681977.1"/>
    <property type="molecule type" value="Genomic_DNA"/>
</dbReference>
<proteinExistence type="predicted"/>
<dbReference type="Proteomes" id="UP001139104">
    <property type="component" value="Unassembled WGS sequence"/>
</dbReference>
<reference evidence="1" key="1">
    <citation type="journal article" date="2022" name="ISME J.">
        <title>Identification of active gaseous-alkane degraders at natural gas seeps.</title>
        <authorList>
            <person name="Farhan Ul Haque M."/>
            <person name="Hernandez M."/>
            <person name="Crombie A.T."/>
            <person name="Murrell J.C."/>
        </authorList>
    </citation>
    <scope>NUCLEOTIDE SEQUENCE</scope>
    <source>
        <strain evidence="1">PC2</strain>
    </source>
</reference>
<dbReference type="InterPro" id="IPR012292">
    <property type="entry name" value="Globin/Proto"/>
</dbReference>
<name>A0ABS9Z471_9HYPH</name>
<comment type="caution">
    <text evidence="1">The sequence shown here is derived from an EMBL/GenBank/DDBJ whole genome shotgun (WGS) entry which is preliminary data.</text>
</comment>
<keyword evidence="2" id="KW-1185">Reference proteome</keyword>
<protein>
    <submittedName>
        <fullName evidence="1">Group III truncated hemoglobin</fullName>
    </submittedName>
</protein>
<organism evidence="1 2">
    <name type="scientific">Candidatus Rhodoblastus alkanivorans</name>
    <dbReference type="NCBI Taxonomy" id="2954117"/>
    <lineage>
        <taxon>Bacteria</taxon>
        <taxon>Pseudomonadati</taxon>
        <taxon>Pseudomonadota</taxon>
        <taxon>Alphaproteobacteria</taxon>
        <taxon>Hyphomicrobiales</taxon>
        <taxon>Rhodoblastaceae</taxon>
        <taxon>Rhodoblastus</taxon>
    </lineage>
</organism>
<evidence type="ECO:0000313" key="1">
    <source>
        <dbReference type="EMBL" id="MCI4681977.1"/>
    </source>
</evidence>